<dbReference type="Proteomes" id="UP000242849">
    <property type="component" value="Unassembled WGS sequence"/>
</dbReference>
<protein>
    <submittedName>
        <fullName evidence="5">Phage tail tape measure protein, TP901 family, core region</fullName>
    </submittedName>
</protein>
<dbReference type="OrthoDB" id="8019720at2"/>
<dbReference type="NCBIfam" id="TIGR01760">
    <property type="entry name" value="tape_meas_TP901"/>
    <property type="match status" value="1"/>
</dbReference>
<feature type="transmembrane region" description="Helical" evidence="2">
    <location>
        <begin position="583"/>
        <end position="605"/>
    </location>
</feature>
<keyword evidence="2" id="KW-0812">Transmembrane</keyword>
<dbReference type="RefSeq" id="WP_090382193.1">
    <property type="nucleotide sequence ID" value="NZ_FNSC01000001.1"/>
</dbReference>
<feature type="domain" description="Phage tail tape measure protein" evidence="3">
    <location>
        <begin position="152"/>
        <end position="354"/>
    </location>
</feature>
<keyword evidence="6" id="KW-1185">Reference proteome</keyword>
<evidence type="ECO:0000259" key="3">
    <source>
        <dbReference type="Pfam" id="PF10145"/>
    </source>
</evidence>
<dbReference type="EMBL" id="FNSC01000001">
    <property type="protein sequence ID" value="SED50530.1"/>
    <property type="molecule type" value="Genomic_DNA"/>
</dbReference>
<dbReference type="PANTHER" id="PTHR37813">
    <property type="entry name" value="FELS-2 PROPHAGE PROTEIN"/>
    <property type="match status" value="1"/>
</dbReference>
<dbReference type="PANTHER" id="PTHR37813:SF1">
    <property type="entry name" value="FELS-2 PROPHAGE PROTEIN"/>
    <property type="match status" value="1"/>
</dbReference>
<sequence length="796" mass="82895">MSNRSLRVGLEIGASARGVLPLLGGVRRTLTGLGDTASKLTRQHAELGASIQRNLGTLAPSTVAALNRDYVRLGQTLDTVRRKQEQLTARLARRDQLRNQRAELRSGVLETVAIGASAALPVKLAIDYESAMADVKKVVDFDTPDGFVKLGDELLKMTRTLPLAASELAAIAASGGQLGVAAADIPKFTETVAKMSTAFDMAAEEAGDSMAKLANVYQIPISQIGRIGDAINHLSNASPAKARDIVQGLNRVGGVAKQFGLVETQAAALVNAFVSLGKPPEVAGTAINGMLAKLATADKQPKKFQRALQEMGMTAEGLKASIAQDAQGALTSFLNTLSKVPKADQMGVLVDLFGLEYADDVAVLAGSMDTYAKSLALVNKSSNYEGSMEKELQARAETTENNLRLLKNSMVELGVNVGAALLPSLNSLVDTLKPMIWGFSTWAKENPEVVSGVIKLVAGAVALKLGVVGLSYGLSLGASGLNGVGIAISLLSGKFTMMRAMLLLGGRLGPFITGLSLLRGGAMRLAPALGMARTAVLWLGRALLMNPIGLLITGIALGAYLIYRYWEPIKGFFGGLWTEIKAGFSGGLTGILGLLVNFSPLGLFYRAFSGVMNYFGIELPGKFTDFGGMLISGLVNGITAKLSSAKETVVGFGSDVAGWFKSTLGIQSPSRVFMAAGANVSEGAAIGITAKRGLVKRAALGMAAATAVSLATPQLAAAEGPAATASRVANLARSVGPAALSGQASGGITIHYAPKITVQGGGPGTQEAVQQALQLSRNDLEKLMREVIADQQRRAF</sequence>
<feature type="transmembrane region" description="Helical" evidence="2">
    <location>
        <begin position="465"/>
        <end position="491"/>
    </location>
</feature>
<reference evidence="5" key="1">
    <citation type="submission" date="2016-10" db="EMBL/GenBank/DDBJ databases">
        <authorList>
            <person name="de Groot N.N."/>
        </authorList>
    </citation>
    <scope>NUCLEOTIDE SEQUENCE [LARGE SCALE GENOMIC DNA]</scope>
    <source>
        <strain evidence="5">DSM 12111</strain>
    </source>
</reference>
<evidence type="ECO:0000313" key="4">
    <source>
        <dbReference type="EMBL" id="SED50530.1"/>
    </source>
</evidence>
<feature type="transmembrane region" description="Helical" evidence="2">
    <location>
        <begin position="497"/>
        <end position="518"/>
    </location>
</feature>
<keyword evidence="2" id="KW-0472">Membrane</keyword>
<reference evidence="6" key="2">
    <citation type="submission" date="2016-10" db="EMBL/GenBank/DDBJ databases">
        <authorList>
            <person name="Varghese N."/>
            <person name="Submissions S."/>
        </authorList>
    </citation>
    <scope>NUCLEOTIDE SEQUENCE [LARGE SCALE GENOMIC DNA]</scope>
    <source>
        <strain evidence="6">DSM 12111</strain>
    </source>
</reference>
<evidence type="ECO:0000313" key="5">
    <source>
        <dbReference type="EMBL" id="SED78846.1"/>
    </source>
</evidence>
<evidence type="ECO:0000256" key="1">
    <source>
        <dbReference type="ARBA" id="ARBA00022612"/>
    </source>
</evidence>
<dbReference type="Pfam" id="PF10145">
    <property type="entry name" value="PhageMin_Tail"/>
    <property type="match status" value="1"/>
</dbReference>
<proteinExistence type="predicted"/>
<gene>
    <name evidence="4" type="ORF">SAMN05421553_2781</name>
    <name evidence="5" type="ORF">SAMN05421553_3338</name>
</gene>
<organism evidence="5 6">
    <name type="scientific">Pseudomonas anguilliseptica</name>
    <dbReference type="NCBI Taxonomy" id="53406"/>
    <lineage>
        <taxon>Bacteria</taxon>
        <taxon>Pseudomonadati</taxon>
        <taxon>Pseudomonadota</taxon>
        <taxon>Gammaproteobacteria</taxon>
        <taxon>Pseudomonadales</taxon>
        <taxon>Pseudomonadaceae</taxon>
        <taxon>Pseudomonas</taxon>
    </lineage>
</organism>
<evidence type="ECO:0000313" key="6">
    <source>
        <dbReference type="Proteomes" id="UP000242849"/>
    </source>
</evidence>
<keyword evidence="1" id="KW-1188">Viral release from host cell</keyword>
<dbReference type="InterPro" id="IPR010090">
    <property type="entry name" value="Phage_tape_meas"/>
</dbReference>
<feature type="transmembrane region" description="Helical" evidence="2">
    <location>
        <begin position="538"/>
        <end position="563"/>
    </location>
</feature>
<dbReference type="AlphaFoldDB" id="A0A1H5DJ34"/>
<evidence type="ECO:0000256" key="2">
    <source>
        <dbReference type="SAM" id="Phobius"/>
    </source>
</evidence>
<accession>A0A1H5DJ34</accession>
<name>A0A1H5DJ34_PSEAG</name>
<dbReference type="STRING" id="53406.SAMN05421553_2781"/>
<dbReference type="EMBL" id="FNSC01000001">
    <property type="protein sequence ID" value="SED78846.1"/>
    <property type="molecule type" value="Genomic_DNA"/>
</dbReference>
<keyword evidence="2" id="KW-1133">Transmembrane helix</keyword>